<dbReference type="InterPro" id="IPR039968">
    <property type="entry name" value="BcerS-like"/>
</dbReference>
<dbReference type="SUPFAM" id="SSF55729">
    <property type="entry name" value="Acyl-CoA N-acyltransferases (Nat)"/>
    <property type="match status" value="1"/>
</dbReference>
<dbReference type="AlphaFoldDB" id="A0A7C1BAX8"/>
<name>A0A7C1BAX8_UNCW3</name>
<protein>
    <submittedName>
        <fullName evidence="1">N-acetyltransferase</fullName>
    </submittedName>
</protein>
<sequence>MEGLLGPLSFSTNDVAGLLIDDFKSPPVVMMPYNPPYYIDLIESYGFKKAKDLLAYQIKIDDDFLRDIDRIRSRFLRLSERAKREGFTVRPVNFKKLDEEVPKLLDIYNNAWEKNWGFVPMTDEEFWHLAKELKPIALPELTPIVEYKGEPVAFGLVLPDVNQVLKKLNGRLFPFGIFKLLFGLRKIDGLRLIALGIKKGYRKRGTDSLLYSTMLENALKMKRFKTCEVSWLLEDNYLIIRATEFMKGKLYKTYRLYYKSL</sequence>
<dbReference type="PANTHER" id="PTHR41368">
    <property type="entry name" value="PROTEIN YGHO"/>
    <property type="match status" value="1"/>
</dbReference>
<dbReference type="EMBL" id="DRBW01000234">
    <property type="protein sequence ID" value="HDM90811.1"/>
    <property type="molecule type" value="Genomic_DNA"/>
</dbReference>
<proteinExistence type="predicted"/>
<gene>
    <name evidence="1" type="ORF">ENG67_06370</name>
</gene>
<dbReference type="PANTHER" id="PTHR41368:SF1">
    <property type="entry name" value="PROTEIN YGHO"/>
    <property type="match status" value="1"/>
</dbReference>
<accession>A0A7C1BAX8</accession>
<organism evidence="1">
    <name type="scientific">candidate division WOR-3 bacterium</name>
    <dbReference type="NCBI Taxonomy" id="2052148"/>
    <lineage>
        <taxon>Bacteria</taxon>
        <taxon>Bacteria division WOR-3</taxon>
    </lineage>
</organism>
<comment type="caution">
    <text evidence="1">The sequence shown here is derived from an EMBL/GenBank/DDBJ whole genome shotgun (WGS) entry which is preliminary data.</text>
</comment>
<evidence type="ECO:0000313" key="1">
    <source>
        <dbReference type="EMBL" id="HDM90811.1"/>
    </source>
</evidence>
<dbReference type="Gene3D" id="3.40.630.30">
    <property type="match status" value="1"/>
</dbReference>
<dbReference type="Proteomes" id="UP000885931">
    <property type="component" value="Unassembled WGS sequence"/>
</dbReference>
<dbReference type="InterPro" id="IPR016181">
    <property type="entry name" value="Acyl_CoA_acyltransferase"/>
</dbReference>
<reference evidence="1" key="1">
    <citation type="journal article" date="2020" name="mSystems">
        <title>Genome- and Community-Level Interaction Insights into Carbon Utilization and Element Cycling Functions of Hydrothermarchaeota in Hydrothermal Sediment.</title>
        <authorList>
            <person name="Zhou Z."/>
            <person name="Liu Y."/>
            <person name="Xu W."/>
            <person name="Pan J."/>
            <person name="Luo Z.H."/>
            <person name="Li M."/>
        </authorList>
    </citation>
    <scope>NUCLEOTIDE SEQUENCE [LARGE SCALE GENOMIC DNA]</scope>
    <source>
        <strain evidence="1">HyVt-237</strain>
    </source>
</reference>